<gene>
    <name evidence="1" type="ORF">ACFW88_00295</name>
</gene>
<evidence type="ECO:0000313" key="1">
    <source>
        <dbReference type="EMBL" id="MFE1748991.1"/>
    </source>
</evidence>
<protein>
    <submittedName>
        <fullName evidence="1">DUF6221 family protein</fullName>
    </submittedName>
</protein>
<proteinExistence type="predicted"/>
<reference evidence="1 2" key="1">
    <citation type="submission" date="2024-09" db="EMBL/GenBank/DDBJ databases">
        <title>The Natural Products Discovery Center: Release of the First 8490 Sequenced Strains for Exploring Actinobacteria Biosynthetic Diversity.</title>
        <authorList>
            <person name="Kalkreuter E."/>
            <person name="Kautsar S.A."/>
            <person name="Yang D."/>
            <person name="Bader C.D."/>
            <person name="Teijaro C.N."/>
            <person name="Fluegel L."/>
            <person name="Davis C.M."/>
            <person name="Simpson J.R."/>
            <person name="Lauterbach L."/>
            <person name="Steele A.D."/>
            <person name="Gui C."/>
            <person name="Meng S."/>
            <person name="Li G."/>
            <person name="Viehrig K."/>
            <person name="Ye F."/>
            <person name="Su P."/>
            <person name="Kiefer A.F."/>
            <person name="Nichols A."/>
            <person name="Cepeda A.J."/>
            <person name="Yan W."/>
            <person name="Fan B."/>
            <person name="Jiang Y."/>
            <person name="Adhikari A."/>
            <person name="Zheng C.-J."/>
            <person name="Schuster L."/>
            <person name="Cowan T.M."/>
            <person name="Smanski M.J."/>
            <person name="Chevrette M.G."/>
            <person name="De Carvalho L.P.S."/>
            <person name="Shen B."/>
        </authorList>
    </citation>
    <scope>NUCLEOTIDE SEQUENCE [LARGE SCALE GENOMIC DNA]</scope>
    <source>
        <strain evidence="1 2">NPDC059500</strain>
    </source>
</reference>
<sequence length="128" mass="14565">MDDLVLWLRAQPDEDERIAREAGGLAWSRPEDPGDPAAIRDSKGERVVCDEGWPSEGQEVHIAEWDPARVLREIDAKRQIIALHARAHHQCVAEDGPTQWHASDPCTTLRLLALPYADRPGYREEWRP</sequence>
<organism evidence="1 2">
    <name type="scientific">Streptomyces anandii</name>
    <dbReference type="NCBI Taxonomy" id="285454"/>
    <lineage>
        <taxon>Bacteria</taxon>
        <taxon>Bacillati</taxon>
        <taxon>Actinomycetota</taxon>
        <taxon>Actinomycetes</taxon>
        <taxon>Kitasatosporales</taxon>
        <taxon>Streptomycetaceae</taxon>
        <taxon>Streptomyces</taxon>
    </lineage>
</organism>
<comment type="caution">
    <text evidence="1">The sequence shown here is derived from an EMBL/GenBank/DDBJ whole genome shotgun (WGS) entry which is preliminary data.</text>
</comment>
<dbReference type="InterPro" id="IPR046193">
    <property type="entry name" value="DUF6221"/>
</dbReference>
<dbReference type="Proteomes" id="UP001599756">
    <property type="component" value="Unassembled WGS sequence"/>
</dbReference>
<keyword evidence="2" id="KW-1185">Reference proteome</keyword>
<dbReference type="Pfam" id="PF19730">
    <property type="entry name" value="DUF6221"/>
    <property type="match status" value="1"/>
</dbReference>
<name>A0ABW6GXR5_9ACTN</name>
<accession>A0ABW6GXR5</accession>
<evidence type="ECO:0000313" key="2">
    <source>
        <dbReference type="Proteomes" id="UP001599756"/>
    </source>
</evidence>
<dbReference type="RefSeq" id="WP_381839076.1">
    <property type="nucleotide sequence ID" value="NZ_JBHYTS010000001.1"/>
</dbReference>
<dbReference type="EMBL" id="JBHYTS010000001">
    <property type="protein sequence ID" value="MFE1748991.1"/>
    <property type="molecule type" value="Genomic_DNA"/>
</dbReference>